<reference evidence="4" key="1">
    <citation type="submission" date="2022-01" db="EMBL/GenBank/DDBJ databases">
        <authorList>
            <person name="King R."/>
        </authorList>
    </citation>
    <scope>NUCLEOTIDE SEQUENCE</scope>
</reference>
<keyword evidence="1" id="KW-0853">WD repeat</keyword>
<dbReference type="SUPFAM" id="SSF50969">
    <property type="entry name" value="YVTN repeat-like/Quinoprotein amine dehydrogenase"/>
    <property type="match status" value="1"/>
</dbReference>
<dbReference type="GO" id="GO:0008017">
    <property type="term" value="F:microtubule binding"/>
    <property type="evidence" value="ECO:0007669"/>
    <property type="project" value="TreeGrafter"/>
</dbReference>
<dbReference type="EMBL" id="OV725077">
    <property type="protein sequence ID" value="CAH1391211.1"/>
    <property type="molecule type" value="Genomic_DNA"/>
</dbReference>
<dbReference type="GO" id="GO:0000226">
    <property type="term" value="P:microtubule cytoskeleton organization"/>
    <property type="evidence" value="ECO:0007669"/>
    <property type="project" value="TreeGrafter"/>
</dbReference>
<organism evidence="4 5">
    <name type="scientific">Nezara viridula</name>
    <name type="common">Southern green stink bug</name>
    <name type="synonym">Cimex viridulus</name>
    <dbReference type="NCBI Taxonomy" id="85310"/>
    <lineage>
        <taxon>Eukaryota</taxon>
        <taxon>Metazoa</taxon>
        <taxon>Ecdysozoa</taxon>
        <taxon>Arthropoda</taxon>
        <taxon>Hexapoda</taxon>
        <taxon>Insecta</taxon>
        <taxon>Pterygota</taxon>
        <taxon>Neoptera</taxon>
        <taxon>Paraneoptera</taxon>
        <taxon>Hemiptera</taxon>
        <taxon>Heteroptera</taxon>
        <taxon>Panheteroptera</taxon>
        <taxon>Pentatomomorpha</taxon>
        <taxon>Pentatomoidea</taxon>
        <taxon>Pentatomidae</taxon>
        <taxon>Pentatominae</taxon>
        <taxon>Nezara</taxon>
    </lineage>
</organism>
<dbReference type="GO" id="GO:0072686">
    <property type="term" value="C:mitotic spindle"/>
    <property type="evidence" value="ECO:0007669"/>
    <property type="project" value="TreeGrafter"/>
</dbReference>
<dbReference type="InterPro" id="IPR050630">
    <property type="entry name" value="WD_repeat_EMAP"/>
</dbReference>
<evidence type="ECO:0000259" key="3">
    <source>
        <dbReference type="Pfam" id="PF23409"/>
    </source>
</evidence>
<evidence type="ECO:0000256" key="2">
    <source>
        <dbReference type="ARBA" id="ARBA00022737"/>
    </source>
</evidence>
<evidence type="ECO:0000313" key="5">
    <source>
        <dbReference type="Proteomes" id="UP001152798"/>
    </source>
</evidence>
<dbReference type="InterPro" id="IPR011044">
    <property type="entry name" value="Quino_amine_DH_bsu"/>
</dbReference>
<dbReference type="PANTHER" id="PTHR13720:SF50">
    <property type="entry name" value="ECHINODERM MICROTUBULE-ASSOCIATED PROTEIN-LIKE 2"/>
    <property type="match status" value="1"/>
</dbReference>
<dbReference type="PANTHER" id="PTHR13720">
    <property type="entry name" value="WD-40 REPEAT PROTEIN"/>
    <property type="match status" value="1"/>
</dbReference>
<dbReference type="Pfam" id="PF23409">
    <property type="entry name" value="Beta-prop_EML"/>
    <property type="match status" value="1"/>
</dbReference>
<dbReference type="Gene3D" id="2.130.10.10">
    <property type="entry name" value="YVTN repeat-like/Quinoprotein amine dehydrogenase"/>
    <property type="match status" value="1"/>
</dbReference>
<dbReference type="InterPro" id="IPR015943">
    <property type="entry name" value="WD40/YVTN_repeat-like_dom_sf"/>
</dbReference>
<keyword evidence="2" id="KW-0677">Repeat</keyword>
<protein>
    <recommendedName>
        <fullName evidence="3">EML-like first beta-propeller domain-containing protein</fullName>
    </recommendedName>
</protein>
<name>A0A9P0E3V1_NEZVI</name>
<feature type="domain" description="EML-like first beta-propeller" evidence="3">
    <location>
        <begin position="39"/>
        <end position="126"/>
    </location>
</feature>
<dbReference type="AlphaFoldDB" id="A0A9P0E3V1"/>
<evidence type="ECO:0000256" key="1">
    <source>
        <dbReference type="ARBA" id="ARBA00022574"/>
    </source>
</evidence>
<gene>
    <name evidence="4" type="ORF">NEZAVI_LOCUS2267</name>
</gene>
<proteinExistence type="predicted"/>
<dbReference type="OrthoDB" id="47802at2759"/>
<sequence length="130" mass="14193">MYLRGRPVVLYAPSNLVDTYDVVKVAAPPQQKLELEWVLALHPERMQLASGQVGGHDGRAHIRVWDSITLATLAVIGLGEIHASVACLAFSKTDGGKYLCGIDDSNEHNISIWDWESGDEGVKVAEVKVK</sequence>
<keyword evidence="5" id="KW-1185">Reference proteome</keyword>
<evidence type="ECO:0000313" key="4">
    <source>
        <dbReference type="EMBL" id="CAH1391211.1"/>
    </source>
</evidence>
<dbReference type="Proteomes" id="UP001152798">
    <property type="component" value="Chromosome 1"/>
</dbReference>
<dbReference type="InterPro" id="IPR055439">
    <property type="entry name" value="Beta-prop_EML_1st"/>
</dbReference>
<accession>A0A9P0E3V1</accession>